<feature type="domain" description="SLC26A/SulP transporter" evidence="6">
    <location>
        <begin position="8"/>
        <end position="150"/>
    </location>
</feature>
<evidence type="ECO:0000259" key="6">
    <source>
        <dbReference type="Pfam" id="PF00916"/>
    </source>
</evidence>
<dbReference type="GO" id="GO:0055085">
    <property type="term" value="P:transmembrane transport"/>
    <property type="evidence" value="ECO:0007669"/>
    <property type="project" value="InterPro"/>
</dbReference>
<dbReference type="GO" id="GO:0016020">
    <property type="term" value="C:membrane"/>
    <property type="evidence" value="ECO:0007669"/>
    <property type="project" value="UniProtKB-SubCell"/>
</dbReference>
<comment type="subcellular location">
    <subcellularLocation>
        <location evidence="1">Membrane</location>
        <topology evidence="1">Multi-pass membrane protein</topology>
    </subcellularLocation>
</comment>
<keyword evidence="2 5" id="KW-0812">Transmembrane</keyword>
<evidence type="ECO:0000256" key="4">
    <source>
        <dbReference type="ARBA" id="ARBA00023136"/>
    </source>
</evidence>
<evidence type="ECO:0000256" key="2">
    <source>
        <dbReference type="ARBA" id="ARBA00022692"/>
    </source>
</evidence>
<reference evidence="8" key="1">
    <citation type="submission" date="2016-11" db="UniProtKB">
        <authorList>
            <consortium name="WormBaseParasite"/>
        </authorList>
    </citation>
    <scope>IDENTIFICATION</scope>
</reference>
<organism evidence="7 8">
    <name type="scientific">Macrostomum lignano</name>
    <dbReference type="NCBI Taxonomy" id="282301"/>
    <lineage>
        <taxon>Eukaryota</taxon>
        <taxon>Metazoa</taxon>
        <taxon>Spiralia</taxon>
        <taxon>Lophotrochozoa</taxon>
        <taxon>Platyhelminthes</taxon>
        <taxon>Rhabditophora</taxon>
        <taxon>Macrostomorpha</taxon>
        <taxon>Macrostomida</taxon>
        <taxon>Macrostomidae</taxon>
        <taxon>Macrostomum</taxon>
    </lineage>
</organism>
<accession>A0A1I8FDJ3</accession>
<keyword evidence="7" id="KW-1185">Reference proteome</keyword>
<keyword evidence="3 5" id="KW-1133">Transmembrane helix</keyword>
<evidence type="ECO:0000313" key="7">
    <source>
        <dbReference type="Proteomes" id="UP000095280"/>
    </source>
</evidence>
<name>A0A1I8FDJ3_9PLAT</name>
<dbReference type="PANTHER" id="PTHR11814">
    <property type="entry name" value="SULFATE TRANSPORTER"/>
    <property type="match status" value="1"/>
</dbReference>
<evidence type="ECO:0000256" key="3">
    <source>
        <dbReference type="ARBA" id="ARBA00022989"/>
    </source>
</evidence>
<dbReference type="AlphaFoldDB" id="A0A1I8FDJ3"/>
<keyword evidence="4 5" id="KW-0472">Membrane</keyword>
<feature type="transmembrane region" description="Helical" evidence="5">
    <location>
        <begin position="70"/>
        <end position="89"/>
    </location>
</feature>
<evidence type="ECO:0000256" key="5">
    <source>
        <dbReference type="SAM" id="Phobius"/>
    </source>
</evidence>
<dbReference type="InterPro" id="IPR011547">
    <property type="entry name" value="SLC26A/SulP_dom"/>
</dbReference>
<dbReference type="InterPro" id="IPR001902">
    <property type="entry name" value="SLC26A/SulP_fam"/>
</dbReference>
<protein>
    <submittedName>
        <fullName evidence="8">Sulfate_transp domain-containing protein</fullName>
    </submittedName>
</protein>
<proteinExistence type="predicted"/>
<dbReference type="Pfam" id="PF00916">
    <property type="entry name" value="Sulfate_transp"/>
    <property type="match status" value="1"/>
</dbReference>
<dbReference type="WBParaSite" id="maker-unitig_30571-snap-gene-0.1-mRNA-1">
    <property type="protein sequence ID" value="maker-unitig_30571-snap-gene-0.1-mRNA-1"/>
    <property type="gene ID" value="maker-unitig_30571-snap-gene-0.1"/>
</dbReference>
<evidence type="ECO:0000313" key="8">
    <source>
        <dbReference type="WBParaSite" id="maker-unitig_30571-snap-gene-0.1-mRNA-1"/>
    </source>
</evidence>
<sequence>PIFVTLGIAAFAVVILYVTKEFVNPRVTLGTVISYAFDLKKNYNVKIVGTIPTGIPPPEFPDLSVLQPSMAVEIITVAIIAFSVCVSLAKIFGKKYNYEELIAYGICNTVGAFFHCWPAGSSLSRSAVQDSMGGKTQVAALVSSTLLLCSC</sequence>
<dbReference type="Proteomes" id="UP000095280">
    <property type="component" value="Unplaced"/>
</dbReference>
<evidence type="ECO:0000256" key="1">
    <source>
        <dbReference type="ARBA" id="ARBA00004141"/>
    </source>
</evidence>